<evidence type="ECO:0008006" key="13">
    <source>
        <dbReference type="Google" id="ProtNLM"/>
    </source>
</evidence>
<keyword evidence="4 8" id="KW-0479">Metal-binding</keyword>
<comment type="cofactor">
    <cofactor evidence="1 8">
        <name>heme</name>
        <dbReference type="ChEBI" id="CHEBI:30413"/>
    </cofactor>
</comment>
<keyword evidence="12" id="KW-1185">Reference proteome</keyword>
<evidence type="ECO:0000313" key="12">
    <source>
        <dbReference type="Proteomes" id="UP000823749"/>
    </source>
</evidence>
<keyword evidence="3 8" id="KW-0349">Heme</keyword>
<dbReference type="Pfam" id="PF00067">
    <property type="entry name" value="p450"/>
    <property type="match status" value="2"/>
</dbReference>
<evidence type="ECO:0000256" key="3">
    <source>
        <dbReference type="ARBA" id="ARBA00022617"/>
    </source>
</evidence>
<evidence type="ECO:0000256" key="2">
    <source>
        <dbReference type="ARBA" id="ARBA00010617"/>
    </source>
</evidence>
<dbReference type="InterPro" id="IPR001128">
    <property type="entry name" value="Cyt_P450"/>
</dbReference>
<evidence type="ECO:0000256" key="5">
    <source>
        <dbReference type="ARBA" id="ARBA00023002"/>
    </source>
</evidence>
<dbReference type="PRINTS" id="PR00463">
    <property type="entry name" value="EP450I"/>
</dbReference>
<evidence type="ECO:0000256" key="7">
    <source>
        <dbReference type="ARBA" id="ARBA00023033"/>
    </source>
</evidence>
<dbReference type="InterPro" id="IPR036396">
    <property type="entry name" value="Cyt_P450_sf"/>
</dbReference>
<evidence type="ECO:0000256" key="10">
    <source>
        <dbReference type="SAM" id="Phobius"/>
    </source>
</evidence>
<name>A0AAV6IQK7_9ERIC</name>
<dbReference type="GO" id="GO:0016705">
    <property type="term" value="F:oxidoreductase activity, acting on paired donors, with incorporation or reduction of molecular oxygen"/>
    <property type="evidence" value="ECO:0007669"/>
    <property type="project" value="InterPro"/>
</dbReference>
<proteinExistence type="inferred from homology"/>
<dbReference type="GO" id="GO:0004497">
    <property type="term" value="F:monooxygenase activity"/>
    <property type="evidence" value="ECO:0007669"/>
    <property type="project" value="UniProtKB-KW"/>
</dbReference>
<accession>A0AAV6IQK7</accession>
<gene>
    <name evidence="11" type="ORF">RHGRI_025667</name>
</gene>
<keyword evidence="10" id="KW-1133">Transmembrane helix</keyword>
<feature type="binding site" description="axial binding residue" evidence="8">
    <location>
        <position position="523"/>
    </location>
    <ligand>
        <name>heme</name>
        <dbReference type="ChEBI" id="CHEBI:30413"/>
    </ligand>
    <ligandPart>
        <name>Fe</name>
        <dbReference type="ChEBI" id="CHEBI:18248"/>
    </ligandPart>
</feature>
<keyword evidence="10" id="KW-0812">Transmembrane</keyword>
<evidence type="ECO:0000256" key="8">
    <source>
        <dbReference type="PIRSR" id="PIRSR602401-1"/>
    </source>
</evidence>
<organism evidence="11 12">
    <name type="scientific">Rhododendron griersonianum</name>
    <dbReference type="NCBI Taxonomy" id="479676"/>
    <lineage>
        <taxon>Eukaryota</taxon>
        <taxon>Viridiplantae</taxon>
        <taxon>Streptophyta</taxon>
        <taxon>Embryophyta</taxon>
        <taxon>Tracheophyta</taxon>
        <taxon>Spermatophyta</taxon>
        <taxon>Magnoliopsida</taxon>
        <taxon>eudicotyledons</taxon>
        <taxon>Gunneridae</taxon>
        <taxon>Pentapetalae</taxon>
        <taxon>asterids</taxon>
        <taxon>Ericales</taxon>
        <taxon>Ericaceae</taxon>
        <taxon>Ericoideae</taxon>
        <taxon>Rhodoreae</taxon>
        <taxon>Rhododendron</taxon>
    </lineage>
</organism>
<dbReference type="InterPro" id="IPR017972">
    <property type="entry name" value="Cyt_P450_CS"/>
</dbReference>
<evidence type="ECO:0000256" key="9">
    <source>
        <dbReference type="RuleBase" id="RU000461"/>
    </source>
</evidence>
<evidence type="ECO:0000256" key="6">
    <source>
        <dbReference type="ARBA" id="ARBA00023004"/>
    </source>
</evidence>
<dbReference type="EMBL" id="JACTNZ010000009">
    <property type="protein sequence ID" value="KAG5530767.1"/>
    <property type="molecule type" value="Genomic_DNA"/>
</dbReference>
<keyword evidence="10" id="KW-0472">Membrane</keyword>
<dbReference type="PRINTS" id="PR00385">
    <property type="entry name" value="P450"/>
</dbReference>
<evidence type="ECO:0000256" key="1">
    <source>
        <dbReference type="ARBA" id="ARBA00001971"/>
    </source>
</evidence>
<comment type="caution">
    <text evidence="11">The sequence shown here is derived from an EMBL/GenBank/DDBJ whole genome shotgun (WGS) entry which is preliminary data.</text>
</comment>
<dbReference type="GO" id="GO:0020037">
    <property type="term" value="F:heme binding"/>
    <property type="evidence" value="ECO:0007669"/>
    <property type="project" value="InterPro"/>
</dbReference>
<dbReference type="GO" id="GO:0005506">
    <property type="term" value="F:iron ion binding"/>
    <property type="evidence" value="ECO:0007669"/>
    <property type="project" value="InterPro"/>
</dbReference>
<sequence length="587" mass="67216">MQRPDVLDREKLIVGFLLFSCAVLYVVSKRMGILKLQRTITAAIKAASINCLTSPNFDHHPNHYHHQLPMEAPTLVVQALTWLALIALFHYLATTLGRCLRRHKQKHPPGPKPWPIIGNLNLVGSVPHQSFHYLSQKYGEIMQLKFGSFPIVVVSSPEMAKEILQTHDQTFASRPALAAGKYTSYNYSDMARAPIGPHWRLAKRLYLNELLSPKRIDSYEYIRVEERRALMSCLYALSGRETVIREELTRFTLTNVSRMALGEKYFSESKSDRSSLRVKLEELKEMVDEWFLLGGVFNIGDWIPWLSFLDLQGYVKRMKALHKKFDRYYDHVIADHKAKREANKDNFVAKDMVDVVLQLADDPNLEVKLNSDGVKGLLQDPILGGTDSSAITVEWAISELLKQPQLLRKATEELDRVIGRDRWVEEADIPNLPYIGAIVKETVARTEDKGQSDSYEGDEMHEMLYDAFGIPPFVPPTDDTIGRDPRYWETPEKFLPERFFGKNIDVTGHHFELLPFGSGRRMCPGYRLGLMLIHSTLANLLHGFSWKLPDNVKPEDVEMEEEFGLNTHRKIPIVVVVEPRLSAHLYV</sequence>
<dbReference type="Gene3D" id="1.10.630.10">
    <property type="entry name" value="Cytochrome P450"/>
    <property type="match status" value="1"/>
</dbReference>
<evidence type="ECO:0000313" key="11">
    <source>
        <dbReference type="EMBL" id="KAG5530767.1"/>
    </source>
</evidence>
<comment type="similarity">
    <text evidence="2 9">Belongs to the cytochrome P450 family.</text>
</comment>
<dbReference type="Proteomes" id="UP000823749">
    <property type="component" value="Chromosome 9"/>
</dbReference>
<dbReference type="SUPFAM" id="SSF48264">
    <property type="entry name" value="Cytochrome P450"/>
    <property type="match status" value="1"/>
</dbReference>
<feature type="transmembrane region" description="Helical" evidence="10">
    <location>
        <begin position="12"/>
        <end position="28"/>
    </location>
</feature>
<dbReference type="CDD" id="cd20618">
    <property type="entry name" value="CYP71_clan"/>
    <property type="match status" value="1"/>
</dbReference>
<dbReference type="PROSITE" id="PS00086">
    <property type="entry name" value="CYTOCHROME_P450"/>
    <property type="match status" value="1"/>
</dbReference>
<dbReference type="PANTHER" id="PTHR47944:SF5">
    <property type="entry name" value="CYTOCHROME P450 71A1-LIKE"/>
    <property type="match status" value="1"/>
</dbReference>
<evidence type="ECO:0000256" key="4">
    <source>
        <dbReference type="ARBA" id="ARBA00022723"/>
    </source>
</evidence>
<dbReference type="PANTHER" id="PTHR47944">
    <property type="entry name" value="CYTOCHROME P450 98A9"/>
    <property type="match status" value="1"/>
</dbReference>
<keyword evidence="6 8" id="KW-0408">Iron</keyword>
<dbReference type="AlphaFoldDB" id="A0AAV6IQK7"/>
<protein>
    <recommendedName>
        <fullName evidence="13">Flavonoid 3'-monooxygenase</fullName>
    </recommendedName>
</protein>
<keyword evidence="5 9" id="KW-0560">Oxidoreductase</keyword>
<dbReference type="InterPro" id="IPR002401">
    <property type="entry name" value="Cyt_P450_E_grp-I"/>
</dbReference>
<reference evidence="11" key="1">
    <citation type="submission" date="2020-08" db="EMBL/GenBank/DDBJ databases">
        <title>Plant Genome Project.</title>
        <authorList>
            <person name="Zhang R.-G."/>
        </authorList>
    </citation>
    <scope>NUCLEOTIDE SEQUENCE</scope>
    <source>
        <strain evidence="11">WSP0</strain>
        <tissue evidence="11">Leaf</tissue>
    </source>
</reference>
<keyword evidence="7 9" id="KW-0503">Monooxygenase</keyword>